<evidence type="ECO:0000313" key="2">
    <source>
        <dbReference type="Proteomes" id="UP000887565"/>
    </source>
</evidence>
<proteinExistence type="predicted"/>
<sequence>MPNYLRSVAQQGKNPELRDTCERKATAIECERIATAIAECKKEILPQKSTNLLVVSGAGSKGKPQDTITLPPNQPECRQPSDRKRQSQDGHDYPKKRYYDNRSSHYTRYKRSRRWPSPSPRPLQIKVTVNRGYIPRTVVDRCRH</sequence>
<dbReference type="WBParaSite" id="nRc.2.0.1.t41532-RA">
    <property type="protein sequence ID" value="nRc.2.0.1.t41532-RA"/>
    <property type="gene ID" value="nRc.2.0.1.g41532"/>
</dbReference>
<feature type="compositionally biased region" description="Basic residues" evidence="1">
    <location>
        <begin position="105"/>
        <end position="114"/>
    </location>
</feature>
<organism evidence="2 3">
    <name type="scientific">Romanomermis culicivorax</name>
    <name type="common">Nematode worm</name>
    <dbReference type="NCBI Taxonomy" id="13658"/>
    <lineage>
        <taxon>Eukaryota</taxon>
        <taxon>Metazoa</taxon>
        <taxon>Ecdysozoa</taxon>
        <taxon>Nematoda</taxon>
        <taxon>Enoplea</taxon>
        <taxon>Dorylaimia</taxon>
        <taxon>Mermithida</taxon>
        <taxon>Mermithoidea</taxon>
        <taxon>Mermithidae</taxon>
        <taxon>Romanomermis</taxon>
    </lineage>
</organism>
<evidence type="ECO:0000256" key="1">
    <source>
        <dbReference type="SAM" id="MobiDB-lite"/>
    </source>
</evidence>
<feature type="region of interest" description="Disordered" evidence="1">
    <location>
        <begin position="55"/>
        <end position="123"/>
    </location>
</feature>
<dbReference type="Proteomes" id="UP000887565">
    <property type="component" value="Unplaced"/>
</dbReference>
<accession>A0A915KTS7</accession>
<protein>
    <submittedName>
        <fullName evidence="3">Uncharacterized protein</fullName>
    </submittedName>
</protein>
<reference evidence="3" key="1">
    <citation type="submission" date="2022-11" db="UniProtKB">
        <authorList>
            <consortium name="WormBaseParasite"/>
        </authorList>
    </citation>
    <scope>IDENTIFICATION</scope>
</reference>
<feature type="compositionally biased region" description="Basic and acidic residues" evidence="1">
    <location>
        <begin position="79"/>
        <end position="103"/>
    </location>
</feature>
<keyword evidence="2" id="KW-1185">Reference proteome</keyword>
<name>A0A915KTS7_ROMCU</name>
<evidence type="ECO:0000313" key="3">
    <source>
        <dbReference type="WBParaSite" id="nRc.2.0.1.t41532-RA"/>
    </source>
</evidence>
<dbReference type="AlphaFoldDB" id="A0A915KTS7"/>